<organism evidence="1 2">
    <name type="scientific">Agaribacillus aureus</name>
    <dbReference type="NCBI Taxonomy" id="3051825"/>
    <lineage>
        <taxon>Bacteria</taxon>
        <taxon>Pseudomonadati</taxon>
        <taxon>Bacteroidota</taxon>
        <taxon>Cytophagia</taxon>
        <taxon>Cytophagales</taxon>
        <taxon>Splendidivirgaceae</taxon>
        <taxon>Agaribacillus</taxon>
    </lineage>
</organism>
<evidence type="ECO:0000313" key="2">
    <source>
        <dbReference type="Proteomes" id="UP001172083"/>
    </source>
</evidence>
<comment type="caution">
    <text evidence="1">The sequence shown here is derived from an EMBL/GenBank/DDBJ whole genome shotgun (WGS) entry which is preliminary data.</text>
</comment>
<gene>
    <name evidence="1" type="ORF">QQ020_18265</name>
</gene>
<keyword evidence="2" id="KW-1185">Reference proteome</keyword>
<accession>A0ABT8L8C8</accession>
<protein>
    <recommendedName>
        <fullName evidence="3">Outer membrane protein beta-barrel domain-containing protein</fullName>
    </recommendedName>
</protein>
<dbReference type="RefSeq" id="WP_346759364.1">
    <property type="nucleotide sequence ID" value="NZ_JAUJEB010000004.1"/>
</dbReference>
<sequence length="228" mass="26041">MKRFFILSLLTTILFSEANCQIQKGALRTGGRISFNTKSDHLERKTSDDSFLSDFENDFLALNPQIGVFLTTSFLLGAGIEYEYQYDSFRSSNNGSLNNLTSEKSSLILFNPYVQKFYALTDNLFFSPTLNLLIGGGTRKSSGSIDNREGRVFAYRINVTPELTYFISEKWAVSASIGRIFYNQTNEKRDRDDTYNSDYDNTDSEYGIDFSLNSFSVGFQYYLKNKVE</sequence>
<name>A0ABT8L8C8_9BACT</name>
<dbReference type="Proteomes" id="UP001172083">
    <property type="component" value="Unassembled WGS sequence"/>
</dbReference>
<reference evidence="1" key="1">
    <citation type="submission" date="2023-06" db="EMBL/GenBank/DDBJ databases">
        <title>Genomic of Agaribacillus aureum.</title>
        <authorList>
            <person name="Wang G."/>
        </authorList>
    </citation>
    <scope>NUCLEOTIDE SEQUENCE</scope>
    <source>
        <strain evidence="1">BMA12</strain>
    </source>
</reference>
<evidence type="ECO:0000313" key="1">
    <source>
        <dbReference type="EMBL" id="MDN5214027.1"/>
    </source>
</evidence>
<evidence type="ECO:0008006" key="3">
    <source>
        <dbReference type="Google" id="ProtNLM"/>
    </source>
</evidence>
<proteinExistence type="predicted"/>
<dbReference type="EMBL" id="JAUJEB010000004">
    <property type="protein sequence ID" value="MDN5214027.1"/>
    <property type="molecule type" value="Genomic_DNA"/>
</dbReference>